<dbReference type="PANTHER" id="PTHR42993:SF1">
    <property type="entry name" value="MAOC-LIKE DEHYDRATASE DOMAIN-CONTAINING PROTEIN"/>
    <property type="match status" value="1"/>
</dbReference>
<evidence type="ECO:0000313" key="4">
    <source>
        <dbReference type="Proteomes" id="UP000243799"/>
    </source>
</evidence>
<dbReference type="Pfam" id="PF01575">
    <property type="entry name" value="MaoC_dehydratas"/>
    <property type="match status" value="1"/>
</dbReference>
<sequence>MRVFSGLDDFTGAVGEVLGHSEWHTITQEQVNTFADATGDHQWIHIDTERAAAGPFGGTIAHGYLTLSLIPMLGKEIYQVDNLSMGINYGLNKVRFPQPVRVGSRVRASAELTELTDVPGGKQAVVRWTIEIDGESKPACVAETVARLLG</sequence>
<dbReference type="Proteomes" id="UP000243799">
    <property type="component" value="Unassembled WGS sequence"/>
</dbReference>
<dbReference type="PANTHER" id="PTHR42993">
    <property type="entry name" value="MAOC-LIKE DEHYDRATASE DOMAIN-CONTAINING PROTEIN"/>
    <property type="match status" value="1"/>
</dbReference>
<dbReference type="EMBL" id="FOKG01000006">
    <property type="protein sequence ID" value="SFB20109.1"/>
    <property type="molecule type" value="Genomic_DNA"/>
</dbReference>
<organism evidence="3 4">
    <name type="scientific">Amycolatopsis marina</name>
    <dbReference type="NCBI Taxonomy" id="490629"/>
    <lineage>
        <taxon>Bacteria</taxon>
        <taxon>Bacillati</taxon>
        <taxon>Actinomycetota</taxon>
        <taxon>Actinomycetes</taxon>
        <taxon>Pseudonocardiales</taxon>
        <taxon>Pseudonocardiaceae</taxon>
        <taxon>Amycolatopsis</taxon>
    </lineage>
</organism>
<reference evidence="4" key="1">
    <citation type="submission" date="2016-10" db="EMBL/GenBank/DDBJ databases">
        <authorList>
            <person name="Varghese N."/>
            <person name="Submissions S."/>
        </authorList>
    </citation>
    <scope>NUCLEOTIDE SEQUENCE [LARGE SCALE GENOMIC DNA]</scope>
    <source>
        <strain evidence="4">CGMCC 4.3568</strain>
    </source>
</reference>
<dbReference type="InterPro" id="IPR039375">
    <property type="entry name" value="NodN-like"/>
</dbReference>
<dbReference type="SUPFAM" id="SSF54637">
    <property type="entry name" value="Thioesterase/thiol ester dehydrase-isomerase"/>
    <property type="match status" value="1"/>
</dbReference>
<dbReference type="Gene3D" id="3.10.129.10">
    <property type="entry name" value="Hotdog Thioesterase"/>
    <property type="match status" value="1"/>
</dbReference>
<keyword evidence="4" id="KW-1185">Reference proteome</keyword>
<protein>
    <submittedName>
        <fullName evidence="3">Acyl dehydratase</fullName>
    </submittedName>
</protein>
<accession>A0A1I0Z318</accession>
<gene>
    <name evidence="3" type="ORF">SAMN05216266_10682</name>
</gene>
<dbReference type="CDD" id="cd03450">
    <property type="entry name" value="NodN"/>
    <property type="match status" value="1"/>
</dbReference>
<evidence type="ECO:0000256" key="1">
    <source>
        <dbReference type="ARBA" id="ARBA00005254"/>
    </source>
</evidence>
<dbReference type="STRING" id="490629.SAMN05216266_10682"/>
<name>A0A1I0Z318_9PSEU</name>
<dbReference type="InterPro" id="IPR002539">
    <property type="entry name" value="MaoC-like_dom"/>
</dbReference>
<dbReference type="OrthoDB" id="9801735at2"/>
<dbReference type="InterPro" id="IPR029069">
    <property type="entry name" value="HotDog_dom_sf"/>
</dbReference>
<dbReference type="AlphaFoldDB" id="A0A1I0Z318"/>
<evidence type="ECO:0000259" key="2">
    <source>
        <dbReference type="Pfam" id="PF01575"/>
    </source>
</evidence>
<comment type="similarity">
    <text evidence="1">Belongs to the enoyl-CoA hydratase/isomerase family.</text>
</comment>
<proteinExistence type="inferred from homology"/>
<evidence type="ECO:0000313" key="3">
    <source>
        <dbReference type="EMBL" id="SFB20109.1"/>
    </source>
</evidence>
<dbReference type="RefSeq" id="WP_091672850.1">
    <property type="nucleotide sequence ID" value="NZ_FOKG01000006.1"/>
</dbReference>
<feature type="domain" description="MaoC-like" evidence="2">
    <location>
        <begin position="10"/>
        <end position="121"/>
    </location>
</feature>